<keyword evidence="5" id="KW-0378">Hydrolase</keyword>
<evidence type="ECO:0000256" key="2">
    <source>
        <dbReference type="ARBA" id="ARBA00022723"/>
    </source>
</evidence>
<dbReference type="Pfam" id="PF10370">
    <property type="entry name" value="Rv2993c-like_N"/>
    <property type="match status" value="1"/>
</dbReference>
<sequence>MRIIKYQKDNEVKRGILKGNKIFKLQGDLFSDFSVGKETAKLEEVQLLAPIKAPNIIAIGLNYRQHALETGAEIPERPLVFLKATSSLTGPDSEIILPKLAPNEVDYEAELAVIISKKAKNIETVEVDDYILGYSCANDISARDCQKKLDKQWARAKSFDTFCPLGPWIETDLNPDNLNIKSILNGKEMQQSNTADMIFNVAQIVSYLSHNMTLLPGTVILTGTPEGVGFAREEKIFLREGDQINIEIEGIGSLKNIVKKEI</sequence>
<comment type="caution">
    <text evidence="5">The sequence shown here is derived from an EMBL/GenBank/DDBJ whole genome shotgun (WGS) entry which is preliminary data.</text>
</comment>
<dbReference type="InParanoid" id="M5EBV6"/>
<dbReference type="Proteomes" id="UP000012063">
    <property type="component" value="Unassembled WGS sequence"/>
</dbReference>
<dbReference type="Pfam" id="PF01557">
    <property type="entry name" value="FAA_hydrolase"/>
    <property type="match status" value="1"/>
</dbReference>
<dbReference type="STRING" id="1293054.HSACCH_00501"/>
<accession>M5EBV6</accession>
<dbReference type="PANTHER" id="PTHR42796">
    <property type="entry name" value="FUMARYLACETOACETATE HYDROLASE DOMAIN-CONTAINING PROTEIN 2A-RELATED"/>
    <property type="match status" value="1"/>
</dbReference>
<protein>
    <submittedName>
        <fullName evidence="5">Fumarylacetoacetate hydrolase family protein</fullName>
    </submittedName>
</protein>
<dbReference type="SUPFAM" id="SSF56529">
    <property type="entry name" value="FAH"/>
    <property type="match status" value="1"/>
</dbReference>
<dbReference type="GO" id="GO:0016853">
    <property type="term" value="F:isomerase activity"/>
    <property type="evidence" value="ECO:0007669"/>
    <property type="project" value="UniProtKB-ARBA"/>
</dbReference>
<dbReference type="eggNOG" id="COG0179">
    <property type="taxonomic scope" value="Bacteria"/>
</dbReference>
<name>M5EBV6_9FIRM</name>
<dbReference type="GO" id="GO:0019752">
    <property type="term" value="P:carboxylic acid metabolic process"/>
    <property type="evidence" value="ECO:0007669"/>
    <property type="project" value="UniProtKB-ARBA"/>
</dbReference>
<comment type="similarity">
    <text evidence="1">Belongs to the FAH family.</text>
</comment>
<dbReference type="GO" id="GO:0016787">
    <property type="term" value="F:hydrolase activity"/>
    <property type="evidence" value="ECO:0007669"/>
    <property type="project" value="UniProtKB-KW"/>
</dbReference>
<organism evidence="5 6">
    <name type="scientific">Halanaerobium saccharolyticum subsp. saccharolyticum DSM 6643</name>
    <dbReference type="NCBI Taxonomy" id="1293054"/>
    <lineage>
        <taxon>Bacteria</taxon>
        <taxon>Bacillati</taxon>
        <taxon>Bacillota</taxon>
        <taxon>Clostridia</taxon>
        <taxon>Halanaerobiales</taxon>
        <taxon>Halanaerobiaceae</taxon>
        <taxon>Halanaerobium</taxon>
    </lineage>
</organism>
<evidence type="ECO:0000313" key="5">
    <source>
        <dbReference type="EMBL" id="CCU78228.1"/>
    </source>
</evidence>
<dbReference type="FunCoup" id="M5EBV6">
    <property type="interactions" value="337"/>
</dbReference>
<keyword evidence="6" id="KW-1185">Reference proteome</keyword>
<proteinExistence type="inferred from homology"/>
<dbReference type="RefSeq" id="WP_005487602.1">
    <property type="nucleotide sequence ID" value="NZ_CAUI01000005.1"/>
</dbReference>
<reference evidence="6" key="1">
    <citation type="journal article" date="2013" name="Genome Announc.">
        <title>Genome Sequence of Halanaerobium saccharolyticum subsp. saccharolyticum Strain DSM 6643T, a Halophilic Hydrogen-Producing Bacterium.</title>
        <authorList>
            <person name="Kivisto A."/>
            <person name="Larjo A."/>
            <person name="Ciranna A."/>
            <person name="Santala V."/>
            <person name="Roos C."/>
            <person name="Karp M."/>
        </authorList>
    </citation>
    <scope>NUCLEOTIDE SEQUENCE [LARGE SCALE GENOMIC DNA]</scope>
    <source>
        <strain evidence="6">DSM 6643</strain>
    </source>
</reference>
<feature type="domain" description="Rv2993c-like N-terminal" evidence="4">
    <location>
        <begin position="1"/>
        <end position="50"/>
    </location>
</feature>
<dbReference type="FunFam" id="3.90.850.10:FF:000002">
    <property type="entry name" value="2-hydroxyhepta-2,4-diene-1,7-dioate isomerase"/>
    <property type="match status" value="1"/>
</dbReference>
<evidence type="ECO:0000256" key="1">
    <source>
        <dbReference type="ARBA" id="ARBA00010211"/>
    </source>
</evidence>
<keyword evidence="2" id="KW-0479">Metal-binding</keyword>
<evidence type="ECO:0000313" key="6">
    <source>
        <dbReference type="Proteomes" id="UP000012063"/>
    </source>
</evidence>
<dbReference type="PANTHER" id="PTHR42796:SF4">
    <property type="entry name" value="FUMARYLACETOACETATE HYDROLASE DOMAIN-CONTAINING PROTEIN 2A"/>
    <property type="match status" value="1"/>
</dbReference>
<evidence type="ECO:0000259" key="4">
    <source>
        <dbReference type="Pfam" id="PF10370"/>
    </source>
</evidence>
<dbReference type="GO" id="GO:0046872">
    <property type="term" value="F:metal ion binding"/>
    <property type="evidence" value="ECO:0007669"/>
    <property type="project" value="UniProtKB-KW"/>
</dbReference>
<dbReference type="OrthoDB" id="9805307at2"/>
<dbReference type="InterPro" id="IPR011234">
    <property type="entry name" value="Fumarylacetoacetase-like_C"/>
</dbReference>
<dbReference type="InterPro" id="IPR036663">
    <property type="entry name" value="Fumarylacetoacetase_C_sf"/>
</dbReference>
<dbReference type="InterPro" id="IPR051121">
    <property type="entry name" value="FAH"/>
</dbReference>
<dbReference type="AlphaFoldDB" id="M5EBV6"/>
<gene>
    <name evidence="5" type="ORF">HSACCH_00501</name>
</gene>
<dbReference type="EMBL" id="CAUI01000005">
    <property type="protein sequence ID" value="CCU78228.1"/>
    <property type="molecule type" value="Genomic_DNA"/>
</dbReference>
<dbReference type="Gene3D" id="3.90.850.10">
    <property type="entry name" value="Fumarylacetoacetase-like, C-terminal domain"/>
    <property type="match status" value="1"/>
</dbReference>
<feature type="domain" description="Fumarylacetoacetase-like C-terminal" evidence="3">
    <location>
        <begin position="56"/>
        <end position="258"/>
    </location>
</feature>
<dbReference type="InterPro" id="IPR018833">
    <property type="entry name" value="Rv2993c-like_N"/>
</dbReference>
<evidence type="ECO:0000259" key="3">
    <source>
        <dbReference type="Pfam" id="PF01557"/>
    </source>
</evidence>